<dbReference type="InterPro" id="IPR007848">
    <property type="entry name" value="Small_mtfrase_dom"/>
</dbReference>
<dbReference type="GO" id="GO:0003676">
    <property type="term" value="F:nucleic acid binding"/>
    <property type="evidence" value="ECO:0007669"/>
    <property type="project" value="InterPro"/>
</dbReference>
<dbReference type="InterPro" id="IPR029063">
    <property type="entry name" value="SAM-dependent_MTases_sf"/>
</dbReference>
<accession>A0A090G4U5</accession>
<dbReference type="EC" id="2.1.1.297" evidence="1"/>
<dbReference type="Gene3D" id="3.40.50.150">
    <property type="entry name" value="Vaccinia Virus protein VP39"/>
    <property type="match status" value="1"/>
</dbReference>
<evidence type="ECO:0000313" key="8">
    <source>
        <dbReference type="Proteomes" id="UP000046122"/>
    </source>
</evidence>
<evidence type="ECO:0000256" key="3">
    <source>
        <dbReference type="ARBA" id="ARBA00022679"/>
    </source>
</evidence>
<dbReference type="GO" id="GO:0102559">
    <property type="term" value="F:peptide chain release factor N(5)-glutamine methyltransferase activity"/>
    <property type="evidence" value="ECO:0007669"/>
    <property type="project" value="UniProtKB-EC"/>
</dbReference>
<evidence type="ECO:0000313" key="7">
    <source>
        <dbReference type="EMBL" id="CDX56453.1"/>
    </source>
</evidence>
<reference evidence="7 8" key="1">
    <citation type="submission" date="2014-08" db="EMBL/GenBank/DDBJ databases">
        <authorList>
            <person name="Moulin Lionel"/>
        </authorList>
    </citation>
    <scope>NUCLEOTIDE SEQUENCE [LARGE SCALE GENOMIC DNA]</scope>
</reference>
<sequence length="239" mass="25495">MLDPVVEQVLSQDVDVADAYSRGSAIFMGMEMLVASGALVPRPETELLGSTAVDVLQQMNLPAPRVIDMCCGAGNLACAIARQVPTAQVWASDLTDGCVAVACRNVAHHGLADRVSVLQGDLFDALSTLVPQGTIDVVVCNPPYISEKRLEGDRSHLVALEPREAFAAGPYGIAIHMRVVRDALRYLRPGGALLFEVGLGQDRQVASLLERSKGYEDIGVVTNRAGEARVVLGYAKMQP</sequence>
<feature type="domain" description="Methyltransferase small" evidence="6">
    <location>
        <begin position="59"/>
        <end position="149"/>
    </location>
</feature>
<dbReference type="SUPFAM" id="SSF53335">
    <property type="entry name" value="S-adenosyl-L-methionine-dependent methyltransferases"/>
    <property type="match status" value="1"/>
</dbReference>
<dbReference type="PANTHER" id="PTHR18895:SF74">
    <property type="entry name" value="MTRF1L RELEASE FACTOR GLUTAMINE METHYLTRANSFERASE"/>
    <property type="match status" value="1"/>
</dbReference>
<evidence type="ECO:0000256" key="2">
    <source>
        <dbReference type="ARBA" id="ARBA00022603"/>
    </source>
</evidence>
<keyword evidence="3 7" id="KW-0808">Transferase</keyword>
<gene>
    <name evidence="7" type="ORF">MPL3365_230233</name>
</gene>
<dbReference type="GO" id="GO:0032259">
    <property type="term" value="P:methylation"/>
    <property type="evidence" value="ECO:0007669"/>
    <property type="project" value="UniProtKB-KW"/>
</dbReference>
<protein>
    <recommendedName>
        <fullName evidence="1">peptide chain release factor N(5)-glutamine methyltransferase</fullName>
        <ecNumber evidence="1">2.1.1.297</ecNumber>
    </recommendedName>
</protein>
<proteinExistence type="predicted"/>
<evidence type="ECO:0000256" key="5">
    <source>
        <dbReference type="ARBA" id="ARBA00048391"/>
    </source>
</evidence>
<dbReference type="PANTHER" id="PTHR18895">
    <property type="entry name" value="HEMK METHYLTRANSFERASE"/>
    <property type="match status" value="1"/>
</dbReference>
<dbReference type="Pfam" id="PF05175">
    <property type="entry name" value="MTS"/>
    <property type="match status" value="1"/>
</dbReference>
<name>A0A090G4U5_MESPL</name>
<dbReference type="CDD" id="cd02440">
    <property type="entry name" value="AdoMet_MTases"/>
    <property type="match status" value="1"/>
</dbReference>
<dbReference type="PROSITE" id="PS00092">
    <property type="entry name" value="N6_MTASE"/>
    <property type="match status" value="1"/>
</dbReference>
<organism evidence="7 8">
    <name type="scientific">Mesorhizobium plurifarium</name>
    <dbReference type="NCBI Taxonomy" id="69974"/>
    <lineage>
        <taxon>Bacteria</taxon>
        <taxon>Pseudomonadati</taxon>
        <taxon>Pseudomonadota</taxon>
        <taxon>Alphaproteobacteria</taxon>
        <taxon>Hyphomicrobiales</taxon>
        <taxon>Phyllobacteriaceae</taxon>
        <taxon>Mesorhizobium</taxon>
    </lineage>
</organism>
<keyword evidence="4" id="KW-0949">S-adenosyl-L-methionine</keyword>
<dbReference type="NCBIfam" id="TIGR00536">
    <property type="entry name" value="hemK_fam"/>
    <property type="match status" value="1"/>
</dbReference>
<dbReference type="EMBL" id="CCNE01000016">
    <property type="protein sequence ID" value="CDX56453.1"/>
    <property type="molecule type" value="Genomic_DNA"/>
</dbReference>
<dbReference type="AlphaFoldDB" id="A0A090G4U5"/>
<dbReference type="Proteomes" id="UP000046122">
    <property type="component" value="Unassembled WGS sequence"/>
</dbReference>
<dbReference type="InterPro" id="IPR002052">
    <property type="entry name" value="DNA_methylase_N6_adenine_CS"/>
</dbReference>
<evidence type="ECO:0000256" key="4">
    <source>
        <dbReference type="ARBA" id="ARBA00022691"/>
    </source>
</evidence>
<comment type="catalytic activity">
    <reaction evidence="5">
        <text>L-glutaminyl-[peptide chain release factor] + S-adenosyl-L-methionine = N(5)-methyl-L-glutaminyl-[peptide chain release factor] + S-adenosyl-L-homocysteine + H(+)</text>
        <dbReference type="Rhea" id="RHEA:42896"/>
        <dbReference type="Rhea" id="RHEA-COMP:10271"/>
        <dbReference type="Rhea" id="RHEA-COMP:10272"/>
        <dbReference type="ChEBI" id="CHEBI:15378"/>
        <dbReference type="ChEBI" id="CHEBI:30011"/>
        <dbReference type="ChEBI" id="CHEBI:57856"/>
        <dbReference type="ChEBI" id="CHEBI:59789"/>
        <dbReference type="ChEBI" id="CHEBI:61891"/>
        <dbReference type="EC" id="2.1.1.297"/>
    </reaction>
</comment>
<evidence type="ECO:0000256" key="1">
    <source>
        <dbReference type="ARBA" id="ARBA00012771"/>
    </source>
</evidence>
<dbReference type="InterPro" id="IPR004556">
    <property type="entry name" value="HemK-like"/>
</dbReference>
<keyword evidence="2" id="KW-0489">Methyltransferase</keyword>
<dbReference type="InterPro" id="IPR050320">
    <property type="entry name" value="N5-glutamine_MTase"/>
</dbReference>
<evidence type="ECO:0000259" key="6">
    <source>
        <dbReference type="Pfam" id="PF05175"/>
    </source>
</evidence>